<accession>E8ZGK8</accession>
<evidence type="ECO:0000313" key="2">
    <source>
        <dbReference type="Proteomes" id="UP000008637"/>
    </source>
</evidence>
<reference evidence="1 2" key="1">
    <citation type="journal article" date="2011" name="J. Bacteriol.">
        <title>Complete genome sequence of Mycoplasma haemofelis, a hemotropic mycoplasma.</title>
        <authorList>
            <person name="Barker E.N."/>
            <person name="Helps C.R."/>
            <person name="Peters I.R."/>
            <person name="Darby A.C."/>
            <person name="Radford A.D."/>
            <person name="Tasker S."/>
        </authorList>
    </citation>
    <scope>NUCLEOTIDE SEQUENCE [LARGE SCALE GENOMIC DNA]</scope>
    <source>
        <strain evidence="1 2">Langford 1</strain>
    </source>
</reference>
<protein>
    <submittedName>
        <fullName evidence="1">Uncharacterized protein</fullName>
    </submittedName>
</protein>
<dbReference type="KEGG" id="mha:HF1_02710"/>
<dbReference type="AlphaFoldDB" id="E8ZGK8"/>
<gene>
    <name evidence="1" type="ordered locus">HF1_02710</name>
</gene>
<dbReference type="Proteomes" id="UP000008637">
    <property type="component" value="Chromosome"/>
</dbReference>
<proteinExistence type="predicted"/>
<dbReference type="EMBL" id="FR773153">
    <property type="protein sequence ID" value="CBY92279.1"/>
    <property type="molecule type" value="Genomic_DNA"/>
</dbReference>
<name>E8ZGK8_MYCHL</name>
<sequence>MATITKGAASLLSVGGAGAIGTGIYLAEPFKTKKVSISNIVENQETFTLLKGEDAKWADAWKNYQSKNKGKKKGEDSWKLTDWVGDSSSIGTAFKSECNKRLSLEVSGEEDPLFKEFRDLCMRKTTVTDKLEKEGYEFLKTDNSNDSLWTTNFQNYKTAKPEEKVVGIEIAQSEVHSDNTHLTKFKNACQSAVSKAIDEVSYLNTKRWCAKKK</sequence>
<evidence type="ECO:0000313" key="1">
    <source>
        <dbReference type="EMBL" id="CBY92279.1"/>
    </source>
</evidence>
<organism evidence="1 2">
    <name type="scientific">Mycoplasma haemofelis (strain Langford 1)</name>
    <name type="common">Haemobartonella felis</name>
    <dbReference type="NCBI Taxonomy" id="941640"/>
    <lineage>
        <taxon>Bacteria</taxon>
        <taxon>Bacillati</taxon>
        <taxon>Mycoplasmatota</taxon>
        <taxon>Mollicutes</taxon>
        <taxon>Mycoplasmataceae</taxon>
        <taxon>Mycoplasma</taxon>
    </lineage>
</organism>
<dbReference type="HOGENOM" id="CLU_098620_1_0_14"/>
<keyword evidence="2" id="KW-1185">Reference proteome</keyword>
<dbReference type="OrthoDB" id="9824274at2"/>